<reference evidence="2" key="3">
    <citation type="submission" date="2016-02" db="EMBL/GenBank/DDBJ databases">
        <title>Draft genome of pathogenic Streptomyces sp. in Japan.</title>
        <authorList>
            <person name="Tomihama T."/>
            <person name="Ikenaga M."/>
            <person name="Sakai M."/>
            <person name="Okubo T."/>
            <person name="Ikeda S."/>
        </authorList>
    </citation>
    <scope>NUCLEOTIDE SEQUENCE [LARGE SCALE GENOMIC DNA]</scope>
    <source>
        <strain evidence="2">S58</strain>
    </source>
</reference>
<dbReference type="EMBL" id="BCMM01000003">
    <property type="protein sequence ID" value="GAQ60736.1"/>
    <property type="molecule type" value="Genomic_DNA"/>
</dbReference>
<evidence type="ECO:0000313" key="2">
    <source>
        <dbReference type="Proteomes" id="UP000067448"/>
    </source>
</evidence>
<reference evidence="1 2" key="2">
    <citation type="journal article" date="2016" name="Genome Announc.">
        <title>Draft Genome Sequences of Streptomyces scabiei S58, Streptomyces turgidiscabies T45, and Streptomyces acidiscabies a10, the Pathogens of Potato Common Scab, Isolated in Japan.</title>
        <authorList>
            <person name="Tomihama T."/>
            <person name="Nishi Y."/>
            <person name="Sakai M."/>
            <person name="Ikenaga M."/>
            <person name="Okubo T."/>
            <person name="Ikeda S."/>
        </authorList>
    </citation>
    <scope>NUCLEOTIDE SEQUENCE [LARGE SCALE GENOMIC DNA]</scope>
    <source>
        <strain evidence="1 2">S58</strain>
    </source>
</reference>
<dbReference type="RefSeq" id="WP_159056040.1">
    <property type="nucleotide sequence ID" value="NZ_BCMM01000003.1"/>
</dbReference>
<evidence type="ECO:0000313" key="1">
    <source>
        <dbReference type="EMBL" id="GAQ60736.1"/>
    </source>
</evidence>
<dbReference type="Proteomes" id="UP000067448">
    <property type="component" value="Unassembled WGS sequence"/>
</dbReference>
<gene>
    <name evidence="1" type="ORF">SsS58_01078</name>
</gene>
<sequence length="155" mass="16333">MDPAVMDITRQAFLSSYPEETEDLDAALERLERQGRSRARPPVGMGVDMLPLADHLLPAVAALFGAVGGALAEQTATVLSEKTRAGLARLRGEPHHPFDPLAPEQEEEVRAAVVLMLKGKVTPEEADTLGLAVVGALRLRNSGDAGNGGDGGRCD</sequence>
<organism evidence="1 2">
    <name type="scientific">Streptomyces scabiei</name>
    <dbReference type="NCBI Taxonomy" id="1930"/>
    <lineage>
        <taxon>Bacteria</taxon>
        <taxon>Bacillati</taxon>
        <taxon>Actinomycetota</taxon>
        <taxon>Actinomycetes</taxon>
        <taxon>Kitasatosporales</taxon>
        <taxon>Streptomycetaceae</taxon>
        <taxon>Streptomyces</taxon>
    </lineage>
</organism>
<dbReference type="AlphaFoldDB" id="A0A100JJL3"/>
<comment type="caution">
    <text evidence="1">The sequence shown here is derived from an EMBL/GenBank/DDBJ whole genome shotgun (WGS) entry which is preliminary data.</text>
</comment>
<proteinExistence type="predicted"/>
<reference evidence="2" key="1">
    <citation type="submission" date="2015-11" db="EMBL/GenBank/DDBJ databases">
        <authorList>
            <consortium name="Cross-ministerial Strategic Innovation Promotion Program (SIP) consortium"/>
            <person name="Tomihama T."/>
            <person name="Ikenaga M."/>
            <person name="Sakai M."/>
            <person name="Okubo T."/>
            <person name="Ikeda S."/>
        </authorList>
    </citation>
    <scope>NUCLEOTIDE SEQUENCE [LARGE SCALE GENOMIC DNA]</scope>
    <source>
        <strain evidence="2">S58</strain>
    </source>
</reference>
<accession>A0A100JJL3</accession>
<name>A0A100JJL3_STRSC</name>
<protein>
    <submittedName>
        <fullName evidence="1">Uncharacterized protein</fullName>
    </submittedName>
</protein>